<dbReference type="PROSITE" id="PS50931">
    <property type="entry name" value="HTH_LYSR"/>
    <property type="match status" value="1"/>
</dbReference>
<dbReference type="SUPFAM" id="SSF53850">
    <property type="entry name" value="Periplasmic binding protein-like II"/>
    <property type="match status" value="1"/>
</dbReference>
<comment type="similarity">
    <text evidence="1">Belongs to the LysR transcriptional regulatory family.</text>
</comment>
<feature type="domain" description="HTH lysR-type" evidence="5">
    <location>
        <begin position="2"/>
        <end position="59"/>
    </location>
</feature>
<dbReference type="InterPro" id="IPR036388">
    <property type="entry name" value="WH-like_DNA-bd_sf"/>
</dbReference>
<keyword evidence="7" id="KW-1185">Reference proteome</keyword>
<dbReference type="GO" id="GO:0003700">
    <property type="term" value="F:DNA-binding transcription factor activity"/>
    <property type="evidence" value="ECO:0007669"/>
    <property type="project" value="InterPro"/>
</dbReference>
<dbReference type="Pfam" id="PF00126">
    <property type="entry name" value="HTH_1"/>
    <property type="match status" value="1"/>
</dbReference>
<dbReference type="InterPro" id="IPR036390">
    <property type="entry name" value="WH_DNA-bd_sf"/>
</dbReference>
<accession>A0A6G4WRS7</accession>
<comment type="caution">
    <text evidence="6">The sequence shown here is derived from an EMBL/GenBank/DDBJ whole genome shotgun (WGS) entry which is preliminary data.</text>
</comment>
<protein>
    <submittedName>
        <fullName evidence="6">LysR family transcriptional regulator</fullName>
    </submittedName>
</protein>
<organism evidence="6 7">
    <name type="scientific">Streptomyces boncukensis</name>
    <dbReference type="NCBI Taxonomy" id="2711219"/>
    <lineage>
        <taxon>Bacteria</taxon>
        <taxon>Bacillati</taxon>
        <taxon>Actinomycetota</taxon>
        <taxon>Actinomycetes</taxon>
        <taxon>Kitasatosporales</taxon>
        <taxon>Streptomycetaceae</taxon>
        <taxon>Streptomyces</taxon>
    </lineage>
</organism>
<dbReference type="SUPFAM" id="SSF46785">
    <property type="entry name" value="Winged helix' DNA-binding domain"/>
    <property type="match status" value="1"/>
</dbReference>
<dbReference type="EMBL" id="JAAKZZ010000029">
    <property type="protein sequence ID" value="NGO67713.1"/>
    <property type="molecule type" value="Genomic_DNA"/>
</dbReference>
<dbReference type="PANTHER" id="PTHR30346:SF29">
    <property type="entry name" value="LYSR SUBSTRATE-BINDING"/>
    <property type="match status" value="1"/>
</dbReference>
<keyword evidence="3" id="KW-0238">DNA-binding</keyword>
<dbReference type="PANTHER" id="PTHR30346">
    <property type="entry name" value="TRANSCRIPTIONAL DUAL REGULATOR HCAR-RELATED"/>
    <property type="match status" value="1"/>
</dbReference>
<dbReference type="RefSeq" id="WP_165297372.1">
    <property type="nucleotide sequence ID" value="NZ_JAAKZZ010000029.1"/>
</dbReference>
<evidence type="ECO:0000256" key="1">
    <source>
        <dbReference type="ARBA" id="ARBA00009437"/>
    </source>
</evidence>
<evidence type="ECO:0000256" key="4">
    <source>
        <dbReference type="ARBA" id="ARBA00023163"/>
    </source>
</evidence>
<dbReference type="InterPro" id="IPR005119">
    <property type="entry name" value="LysR_subst-bd"/>
</dbReference>
<dbReference type="Gene3D" id="3.40.190.10">
    <property type="entry name" value="Periplasmic binding protein-like II"/>
    <property type="match status" value="2"/>
</dbReference>
<name>A0A6G4WRS7_9ACTN</name>
<dbReference type="InterPro" id="IPR000847">
    <property type="entry name" value="LysR_HTH_N"/>
</dbReference>
<dbReference type="GO" id="GO:0032993">
    <property type="term" value="C:protein-DNA complex"/>
    <property type="evidence" value="ECO:0007669"/>
    <property type="project" value="TreeGrafter"/>
</dbReference>
<evidence type="ECO:0000313" key="6">
    <source>
        <dbReference type="EMBL" id="NGO67713.1"/>
    </source>
</evidence>
<gene>
    <name evidence="6" type="ORF">G5C65_04955</name>
</gene>
<evidence type="ECO:0000259" key="5">
    <source>
        <dbReference type="PROSITE" id="PS50931"/>
    </source>
</evidence>
<dbReference type="Pfam" id="PF03466">
    <property type="entry name" value="LysR_substrate"/>
    <property type="match status" value="1"/>
</dbReference>
<dbReference type="Proteomes" id="UP000477722">
    <property type="component" value="Unassembled WGS sequence"/>
</dbReference>
<evidence type="ECO:0000256" key="3">
    <source>
        <dbReference type="ARBA" id="ARBA00023125"/>
    </source>
</evidence>
<evidence type="ECO:0000256" key="2">
    <source>
        <dbReference type="ARBA" id="ARBA00023015"/>
    </source>
</evidence>
<sequence length="293" mass="31260">MLDVRRLRLLRELALRGTIAAVAEALAFSPSAVSQQLSALEREAGVPLLERTGRRVVLTPAGQRLAAHAEAVLERLERAGAELAATRGGPTGPLRIGAFPTAARALLPPALAALAVAHPRLEPAVEEVDAVDVPDALRARELDVVLVHEYDLLPAEPEDGVETEPVCEEPVFLAEPDTGGASRGGSLVIRRDEPWIVGRRGTLCHTMALRACEAAGFRPRIRHLVDEYPTVLALVAARQGVALVPRLGAVDPPEGVRLTPVAMRRRIGVAYRAGSALHPSVAALTHALRRQAR</sequence>
<dbReference type="Gene3D" id="1.10.10.10">
    <property type="entry name" value="Winged helix-like DNA-binding domain superfamily/Winged helix DNA-binding domain"/>
    <property type="match status" value="1"/>
</dbReference>
<evidence type="ECO:0000313" key="7">
    <source>
        <dbReference type="Proteomes" id="UP000477722"/>
    </source>
</evidence>
<keyword evidence="2" id="KW-0805">Transcription regulation</keyword>
<dbReference type="GO" id="GO:0003677">
    <property type="term" value="F:DNA binding"/>
    <property type="evidence" value="ECO:0007669"/>
    <property type="project" value="UniProtKB-KW"/>
</dbReference>
<dbReference type="AlphaFoldDB" id="A0A6G4WRS7"/>
<reference evidence="6 7" key="1">
    <citation type="submission" date="2020-02" db="EMBL/GenBank/DDBJ databases">
        <title>Whole-genome analyses of novel actinobacteria.</title>
        <authorList>
            <person name="Sahin N."/>
            <person name="Tatar D."/>
        </authorList>
    </citation>
    <scope>NUCLEOTIDE SEQUENCE [LARGE SCALE GENOMIC DNA]</scope>
    <source>
        <strain evidence="6 7">SB3404</strain>
    </source>
</reference>
<proteinExistence type="inferred from homology"/>
<keyword evidence="4" id="KW-0804">Transcription</keyword>